<protein>
    <recommendedName>
        <fullName evidence="1">DUF7025 domain-containing protein</fullName>
    </recommendedName>
</protein>
<evidence type="ECO:0000313" key="2">
    <source>
        <dbReference type="EMBL" id="CZR49726.1"/>
    </source>
</evidence>
<dbReference type="InterPro" id="IPR054289">
    <property type="entry name" value="DUF7025"/>
</dbReference>
<dbReference type="InterPro" id="IPR027417">
    <property type="entry name" value="P-loop_NTPase"/>
</dbReference>
<evidence type="ECO:0000313" key="3">
    <source>
        <dbReference type="Proteomes" id="UP000183971"/>
    </source>
</evidence>
<name>A0A1L7WB93_FUSPR</name>
<proteinExistence type="predicted"/>
<dbReference type="Proteomes" id="UP000183971">
    <property type="component" value="Unassembled WGS sequence"/>
</dbReference>
<dbReference type="GeneID" id="42059654"/>
<comment type="caution">
    <text evidence="2">The sequence shown here is derived from an EMBL/GenBank/DDBJ whole genome shotgun (WGS) entry which is preliminary data.</text>
</comment>
<dbReference type="VEuPathDB" id="FungiDB:FPRO_14797"/>
<reference evidence="3" key="1">
    <citation type="journal article" date="2016" name="Genome Biol. Evol.">
        <title>Comparative 'omics' of the Fusarium fujikuroi species complex highlights differences in genetic potential and metabolite synthesis.</title>
        <authorList>
            <person name="Niehaus E.-M."/>
            <person name="Muensterkoetter M."/>
            <person name="Proctor R.H."/>
            <person name="Brown D.W."/>
            <person name="Sharon A."/>
            <person name="Idan Y."/>
            <person name="Oren-Young L."/>
            <person name="Sieber C.M."/>
            <person name="Novak O."/>
            <person name="Pencik A."/>
            <person name="Tarkowska D."/>
            <person name="Hromadova K."/>
            <person name="Freeman S."/>
            <person name="Maymon M."/>
            <person name="Elazar M."/>
            <person name="Youssef S.A."/>
            <person name="El-Shabrawy E.S.M."/>
            <person name="Shalaby A.B.A."/>
            <person name="Houterman P."/>
            <person name="Brock N.L."/>
            <person name="Burkhardt I."/>
            <person name="Tsavkelova E.A."/>
            <person name="Dickschat J.S."/>
            <person name="Galuszka P."/>
            <person name="Gueldener U."/>
            <person name="Tudzynski B."/>
        </authorList>
    </citation>
    <scope>NUCLEOTIDE SEQUENCE [LARGE SCALE GENOMIC DNA]</scope>
    <source>
        <strain evidence="3">ET1</strain>
    </source>
</reference>
<keyword evidence="3" id="KW-1185">Reference proteome</keyword>
<dbReference type="RefSeq" id="XP_031090224.1">
    <property type="nucleotide sequence ID" value="XM_031225023.1"/>
</dbReference>
<dbReference type="PANTHER" id="PTHR46411">
    <property type="entry name" value="FAMILY ATPASE, PUTATIVE-RELATED"/>
    <property type="match status" value="1"/>
</dbReference>
<gene>
    <name evidence="2" type="ORF">FPRO_14797</name>
</gene>
<organism evidence="2 3">
    <name type="scientific">Fusarium proliferatum (strain ET1)</name>
    <name type="common">Orchid endophyte fungus</name>
    <dbReference type="NCBI Taxonomy" id="1227346"/>
    <lineage>
        <taxon>Eukaryota</taxon>
        <taxon>Fungi</taxon>
        <taxon>Dikarya</taxon>
        <taxon>Ascomycota</taxon>
        <taxon>Pezizomycotina</taxon>
        <taxon>Sordariomycetes</taxon>
        <taxon>Hypocreomycetidae</taxon>
        <taxon>Hypocreales</taxon>
        <taxon>Nectriaceae</taxon>
        <taxon>Fusarium</taxon>
        <taxon>Fusarium fujikuroi species complex</taxon>
    </lineage>
</organism>
<evidence type="ECO:0000259" key="1">
    <source>
        <dbReference type="Pfam" id="PF22942"/>
    </source>
</evidence>
<dbReference type="SUPFAM" id="SSF52540">
    <property type="entry name" value="P-loop containing nucleoside triphosphate hydrolases"/>
    <property type="match status" value="1"/>
</dbReference>
<dbReference type="Gene3D" id="3.40.50.300">
    <property type="entry name" value="P-loop containing nucleotide triphosphate hydrolases"/>
    <property type="match status" value="1"/>
</dbReference>
<dbReference type="PANTHER" id="PTHR46411:SF3">
    <property type="entry name" value="AAA+ ATPASE DOMAIN-CONTAINING PROTEIN"/>
    <property type="match status" value="1"/>
</dbReference>
<dbReference type="Pfam" id="PF22942">
    <property type="entry name" value="DUF7025"/>
    <property type="match status" value="1"/>
</dbReference>
<sequence length="636" mass="71476">MQYVEQLCQRGWLQGHRGLGIALTSSLHQFGHAAGRDIEEKATKSGASLDEQIQKLTVSVIVPSGLAQHSTTTSSPAPFNILEVTYVHADLTTPPYTDTFIKINDDALRKELNELAGNIWHGNIGFGQDPVNAKRLYHFMARLIEYCRCEDGHSSVSCALQLLVYWAISFNSTIEAKVEEMQATMTADFEYLWALFEPGKIMVMENFRGMKDLTVCASLVEVEELTDNDKRQLRLTVQTIDTTSGKYGYHKQTRSIRSFVGKEHVCDLVLYPLSYHKDSQELEKRLVSRGREFIKLSSGDCFHHREYEGKAFVNGSDMTPDWEGKRIMVDCALNKIQSPSVVPKIVRGRRNSWLDPEKLTDKELLICSGTLPAIALLGGKLGAVAIDCLRPVQWRDISVAKNVGLADNTKEKIEKVMNVTKTSFGHQESTVILFHGDTNSGKKWTVEVIAEELRRPVFNVSPLSNPQSSPSNWTYEFCNRWGAIMYIQEPINAMVDRGRHVPPIHFIGLECLADDLRKLKGVMCFITTSYAQWVRSEFWPSVMLGVKFEKAGPKGATLIWSNMVAQAGVELSDKEIQSLAKGEFGISQINSVVKLALRLAESERSKPGLEHFERAQEMRNEFLQGTGIEQDVTLYS</sequence>
<feature type="domain" description="DUF7025" evidence="1">
    <location>
        <begin position="179"/>
        <end position="277"/>
    </location>
</feature>
<dbReference type="EMBL" id="FJOF01000018">
    <property type="protein sequence ID" value="CZR49726.1"/>
    <property type="molecule type" value="Genomic_DNA"/>
</dbReference>
<accession>A0A1L7WB93</accession>
<dbReference type="AlphaFoldDB" id="A0A1L7WB93"/>